<organism evidence="1 2">
    <name type="scientific">Faecalibacterium tardum</name>
    <dbReference type="NCBI Taxonomy" id="3133156"/>
    <lineage>
        <taxon>Bacteria</taxon>
        <taxon>Bacillati</taxon>
        <taxon>Bacillota</taxon>
        <taxon>Clostridia</taxon>
        <taxon>Eubacteriales</taxon>
        <taxon>Oscillospiraceae</taxon>
        <taxon>Faecalibacterium</taxon>
    </lineage>
</organism>
<accession>A0ABV1AVY9</accession>
<dbReference type="RefSeq" id="WP_349152199.1">
    <property type="nucleotide sequence ID" value="NZ_JBBMEO010000008.1"/>
</dbReference>
<name>A0ABV1AVY9_9FIRM</name>
<comment type="caution">
    <text evidence="1">The sequence shown here is derived from an EMBL/GenBank/DDBJ whole genome shotgun (WGS) entry which is preliminary data.</text>
</comment>
<protein>
    <recommendedName>
        <fullName evidence="3">N-acetyltransferase domain-containing protein</fullName>
    </recommendedName>
</protein>
<evidence type="ECO:0000313" key="1">
    <source>
        <dbReference type="EMBL" id="MEQ2361987.1"/>
    </source>
</evidence>
<reference evidence="1 2" key="1">
    <citation type="submission" date="2024-03" db="EMBL/GenBank/DDBJ databases">
        <title>Human intestinal bacterial collection.</title>
        <authorList>
            <person name="Pauvert C."/>
            <person name="Hitch T.C.A."/>
            <person name="Clavel T."/>
        </authorList>
    </citation>
    <scope>NUCLEOTIDE SEQUENCE [LARGE SCALE GENOMIC DNA]</scope>
    <source>
        <strain evidence="1 2">CLA-AA-H175</strain>
    </source>
</reference>
<dbReference type="Proteomes" id="UP001457197">
    <property type="component" value="Unassembled WGS sequence"/>
</dbReference>
<evidence type="ECO:0000313" key="2">
    <source>
        <dbReference type="Proteomes" id="UP001457197"/>
    </source>
</evidence>
<dbReference type="EMBL" id="JBBMEO010000008">
    <property type="protein sequence ID" value="MEQ2361987.1"/>
    <property type="molecule type" value="Genomic_DNA"/>
</dbReference>
<evidence type="ECO:0008006" key="3">
    <source>
        <dbReference type="Google" id="ProtNLM"/>
    </source>
</evidence>
<proteinExistence type="predicted"/>
<sequence>MIQVCDPPRQRQVRRLSAEEFFTLVRCGGAGFYRPRTEVLRMLTAGEAWGTAGAALLVLPLTADTAAAAALRSWLGRRQLEGGCLLTPPVSTGGELPARLVEIAAARADRLRRKGTAWAVVECTETAAALLPLYFRQGFGLRALRPLESLAPCFLLRTGCVPVRTAPVWVPLEDRVQLALLLAKGYAALDSRPYGGSLALALYPLKETE</sequence>
<keyword evidence="2" id="KW-1185">Reference proteome</keyword>
<gene>
    <name evidence="1" type="ORF">WMO44_07505</name>
</gene>